<feature type="domain" description="ABC3 transporter permease C-terminal" evidence="14">
    <location>
        <begin position="164"/>
        <end position="281"/>
    </location>
</feature>
<evidence type="ECO:0000256" key="3">
    <source>
        <dbReference type="ARBA" id="ARBA00007379"/>
    </source>
</evidence>
<evidence type="ECO:0000256" key="8">
    <source>
        <dbReference type="ARBA" id="ARBA00022692"/>
    </source>
</evidence>
<keyword evidence="17" id="KW-1185">Reference proteome</keyword>
<reference evidence="16" key="1">
    <citation type="journal article" date="2018" name="Int. J. Syst. Evol. Microbiol.">
        <title>Jatrophihabitans telluris sp. nov., isolated from sediment soil of lava forest wetlands and the emended description of the genus Jatrophihabitans.</title>
        <authorList>
            <person name="Lee K.C."/>
            <person name="Suh M.K."/>
            <person name="Eom M.K."/>
            <person name="Kim K.K."/>
            <person name="Kim J.S."/>
            <person name="Kim D.S."/>
            <person name="Ko S.H."/>
            <person name="Shin Y.K."/>
            <person name="Lee J.S."/>
        </authorList>
    </citation>
    <scope>NUCLEOTIDE SEQUENCE</scope>
    <source>
        <strain evidence="16">N237</strain>
    </source>
</reference>
<keyword evidence="9 13" id="KW-1133">Transmembrane helix</keyword>
<dbReference type="PANTHER" id="PTHR47755:SF1">
    <property type="entry name" value="CELL DIVISION PROTEIN FTSX"/>
    <property type="match status" value="1"/>
</dbReference>
<dbReference type="EMBL" id="CP097332">
    <property type="protein sequence ID" value="UQX89511.1"/>
    <property type="molecule type" value="Genomic_DNA"/>
</dbReference>
<evidence type="ECO:0000256" key="2">
    <source>
        <dbReference type="ARBA" id="ARBA00004651"/>
    </source>
</evidence>
<proteinExistence type="inferred from homology"/>
<dbReference type="NCBIfam" id="NF038346">
    <property type="entry name" value="FtsX_actino"/>
    <property type="match status" value="1"/>
</dbReference>
<feature type="transmembrane region" description="Helical" evidence="13">
    <location>
        <begin position="164"/>
        <end position="186"/>
    </location>
</feature>
<dbReference type="InterPro" id="IPR004513">
    <property type="entry name" value="FtsX"/>
</dbReference>
<feature type="transmembrane region" description="Helical" evidence="13">
    <location>
        <begin position="257"/>
        <end position="280"/>
    </location>
</feature>
<name>A0ABY4R2M2_9ACTN</name>
<comment type="similarity">
    <text evidence="3 12">Belongs to the ABC-4 integral membrane protein family. FtsX subfamily.</text>
</comment>
<feature type="domain" description="FtsX extracellular" evidence="15">
    <location>
        <begin position="38"/>
        <end position="141"/>
    </location>
</feature>
<dbReference type="InterPro" id="IPR040690">
    <property type="entry name" value="FtsX_ECD"/>
</dbReference>
<dbReference type="InterPro" id="IPR003838">
    <property type="entry name" value="ABC3_permease_C"/>
</dbReference>
<dbReference type="Proteomes" id="UP001056336">
    <property type="component" value="Chromosome"/>
</dbReference>
<evidence type="ECO:0000256" key="7">
    <source>
        <dbReference type="ARBA" id="ARBA00022618"/>
    </source>
</evidence>
<evidence type="ECO:0000256" key="1">
    <source>
        <dbReference type="ARBA" id="ARBA00003552"/>
    </source>
</evidence>
<organism evidence="16 17">
    <name type="scientific">Jatrophihabitans telluris</name>
    <dbReference type="NCBI Taxonomy" id="2038343"/>
    <lineage>
        <taxon>Bacteria</taxon>
        <taxon>Bacillati</taxon>
        <taxon>Actinomycetota</taxon>
        <taxon>Actinomycetes</taxon>
        <taxon>Jatrophihabitantales</taxon>
        <taxon>Jatrophihabitantaceae</taxon>
        <taxon>Jatrophihabitans</taxon>
    </lineage>
</organism>
<comment type="subunit">
    <text evidence="4">Forms a membrane-associated complex with FtsE.</text>
</comment>
<accession>A0ABY4R2M2</accession>
<dbReference type="Pfam" id="PF02687">
    <property type="entry name" value="FtsX"/>
    <property type="match status" value="1"/>
</dbReference>
<evidence type="ECO:0000256" key="10">
    <source>
        <dbReference type="ARBA" id="ARBA00023136"/>
    </source>
</evidence>
<dbReference type="Gene3D" id="3.30.70.3040">
    <property type="match status" value="1"/>
</dbReference>
<dbReference type="PANTHER" id="PTHR47755">
    <property type="entry name" value="CELL DIVISION PROTEIN FTSX"/>
    <property type="match status" value="1"/>
</dbReference>
<sequence length="286" mass="30411">MTIALVLSTAISLTFLGGALLISKEINKFKQLYESRINVSVFLCSKSAVGAAGSTCKASVTGPQTNALRTQLSSDPMIKSFTYISQAEATKRGEQLLGKALVQEAGTDVFPASFTLKLTDVKKDYVTVAEKYSKAAGVDSVQNQSEQLNVILNLFSSARFATQIMAFIVGICAVVLMANTIQVAAAQRRNETGIMRLVGASRLMTQLPFIIEAVIAALAGGVIAMFMMWAGVFYTLDHVFGDQVKAHVLPSLDGNDIILAGGVGLLAGIVLAALTAWSTLRLLVRL</sequence>
<dbReference type="InterPro" id="IPR047929">
    <property type="entry name" value="FtsX_actino"/>
</dbReference>
<comment type="subcellular location">
    <subcellularLocation>
        <location evidence="2">Cell membrane</location>
        <topology evidence="2">Multi-pass membrane protein</topology>
    </subcellularLocation>
</comment>
<evidence type="ECO:0000256" key="5">
    <source>
        <dbReference type="ARBA" id="ARBA00021907"/>
    </source>
</evidence>
<evidence type="ECO:0000256" key="13">
    <source>
        <dbReference type="SAM" id="Phobius"/>
    </source>
</evidence>
<dbReference type="PIRSF" id="PIRSF003097">
    <property type="entry name" value="FtsX"/>
    <property type="match status" value="1"/>
</dbReference>
<keyword evidence="6 12" id="KW-1003">Cell membrane</keyword>
<keyword evidence="7 12" id="KW-0132">Cell division</keyword>
<keyword evidence="11 12" id="KW-0131">Cell cycle</keyword>
<evidence type="ECO:0000259" key="14">
    <source>
        <dbReference type="Pfam" id="PF02687"/>
    </source>
</evidence>
<comment type="function">
    <text evidence="1">Part of the ABC transporter FtsEX involved in cellular division.</text>
</comment>
<gene>
    <name evidence="16" type="primary">ftsX</name>
    <name evidence="16" type="ORF">M6D93_05755</name>
</gene>
<keyword evidence="8 13" id="KW-0812">Transmembrane</keyword>
<protein>
    <recommendedName>
        <fullName evidence="5 12">Cell division protein FtsX</fullName>
    </recommendedName>
</protein>
<evidence type="ECO:0000259" key="15">
    <source>
        <dbReference type="Pfam" id="PF18075"/>
    </source>
</evidence>
<reference evidence="16" key="2">
    <citation type="submission" date="2022-05" db="EMBL/GenBank/DDBJ databases">
        <authorList>
            <person name="Kim J.-S."/>
            <person name="Lee K."/>
            <person name="Suh M."/>
            <person name="Eom M."/>
            <person name="Kim J.-S."/>
            <person name="Kim D.-S."/>
            <person name="Ko S.-H."/>
            <person name="Shin Y."/>
            <person name="Lee J.-S."/>
        </authorList>
    </citation>
    <scope>NUCLEOTIDE SEQUENCE</scope>
    <source>
        <strain evidence="16">N237</strain>
    </source>
</reference>
<feature type="transmembrane region" description="Helical" evidence="13">
    <location>
        <begin position="207"/>
        <end position="230"/>
    </location>
</feature>
<evidence type="ECO:0000256" key="12">
    <source>
        <dbReference type="PIRNR" id="PIRNR003097"/>
    </source>
</evidence>
<evidence type="ECO:0000256" key="9">
    <source>
        <dbReference type="ARBA" id="ARBA00022989"/>
    </source>
</evidence>
<keyword evidence="10 12" id="KW-0472">Membrane</keyword>
<dbReference type="RefSeq" id="WP_249773407.1">
    <property type="nucleotide sequence ID" value="NZ_CP097332.1"/>
</dbReference>
<evidence type="ECO:0000256" key="6">
    <source>
        <dbReference type="ARBA" id="ARBA00022475"/>
    </source>
</evidence>
<evidence type="ECO:0000256" key="4">
    <source>
        <dbReference type="ARBA" id="ARBA00011160"/>
    </source>
</evidence>
<evidence type="ECO:0000256" key="11">
    <source>
        <dbReference type="ARBA" id="ARBA00023306"/>
    </source>
</evidence>
<evidence type="ECO:0000313" key="17">
    <source>
        <dbReference type="Proteomes" id="UP001056336"/>
    </source>
</evidence>
<dbReference type="Pfam" id="PF18075">
    <property type="entry name" value="FtsX_ECD"/>
    <property type="match status" value="1"/>
</dbReference>
<evidence type="ECO:0000313" key="16">
    <source>
        <dbReference type="EMBL" id="UQX89511.1"/>
    </source>
</evidence>